<dbReference type="Pfam" id="PF06439">
    <property type="entry name" value="3keto-disac_hyd"/>
    <property type="match status" value="1"/>
</dbReference>
<accession>A0A8J3MQI5</accession>
<keyword evidence="2" id="KW-0812">Transmembrane</keyword>
<evidence type="ECO:0000256" key="2">
    <source>
        <dbReference type="SAM" id="Phobius"/>
    </source>
</evidence>
<evidence type="ECO:0000313" key="4">
    <source>
        <dbReference type="EMBL" id="GHO42806.1"/>
    </source>
</evidence>
<dbReference type="Proteomes" id="UP000612362">
    <property type="component" value="Unassembled WGS sequence"/>
</dbReference>
<keyword evidence="2" id="KW-1133">Transmembrane helix</keyword>
<dbReference type="EMBL" id="BNJF01000001">
    <property type="protein sequence ID" value="GHO42806.1"/>
    <property type="molecule type" value="Genomic_DNA"/>
</dbReference>
<dbReference type="Gene3D" id="2.60.120.560">
    <property type="entry name" value="Exo-inulinase, domain 1"/>
    <property type="match status" value="1"/>
</dbReference>
<protein>
    <recommendedName>
        <fullName evidence="3">3-keto-alpha-glucoside-1,2-lyase/3-keto-2-hydroxy-glucal hydratase domain-containing protein</fullName>
    </recommendedName>
</protein>
<feature type="region of interest" description="Disordered" evidence="1">
    <location>
        <begin position="1"/>
        <end position="32"/>
    </location>
</feature>
<sequence>MEKEKSGNLRKHAVQSKRNMIGEDTQQIDTPPQGKRHRLIFSIIGVCLLLLLVGGSIYFFPPGRASNEIPDKKTTPSPSQAQLTATATALSGPQPLFEDDFSDAKTYKGWFTGSTDDYKRSIGPQGLSLTALNHKFLIESLPPSSTFDDFLMTTEFTFQQGDANDSLGIYLRGDGNLDHDYRIDIHGDNTYSVSKESWDDQSRSQQITYFIQRKQSSALHPMGQKNIVDILMQGTTLMLTINGIQVETFDDSDYSKGQIAFFVSNGVTSSQSSALFNKIVVNPVESLKNAP</sequence>
<dbReference type="AlphaFoldDB" id="A0A8J3MQI5"/>
<reference evidence="4" key="1">
    <citation type="submission" date="2020-10" db="EMBL/GenBank/DDBJ databases">
        <title>Taxonomic study of unclassified bacteria belonging to the class Ktedonobacteria.</title>
        <authorList>
            <person name="Yabe S."/>
            <person name="Wang C.M."/>
            <person name="Zheng Y."/>
            <person name="Sakai Y."/>
            <person name="Cavaletti L."/>
            <person name="Monciardini P."/>
            <person name="Donadio S."/>
        </authorList>
    </citation>
    <scope>NUCLEOTIDE SEQUENCE</scope>
    <source>
        <strain evidence="4">SOSP1-1</strain>
    </source>
</reference>
<evidence type="ECO:0000259" key="3">
    <source>
        <dbReference type="Pfam" id="PF06439"/>
    </source>
</evidence>
<keyword evidence="5" id="KW-1185">Reference proteome</keyword>
<proteinExistence type="predicted"/>
<dbReference type="GO" id="GO:0016787">
    <property type="term" value="F:hydrolase activity"/>
    <property type="evidence" value="ECO:0007669"/>
    <property type="project" value="InterPro"/>
</dbReference>
<evidence type="ECO:0000313" key="5">
    <source>
        <dbReference type="Proteomes" id="UP000612362"/>
    </source>
</evidence>
<organism evidence="4 5">
    <name type="scientific">Ktedonospora formicarum</name>
    <dbReference type="NCBI Taxonomy" id="2778364"/>
    <lineage>
        <taxon>Bacteria</taxon>
        <taxon>Bacillati</taxon>
        <taxon>Chloroflexota</taxon>
        <taxon>Ktedonobacteria</taxon>
        <taxon>Ktedonobacterales</taxon>
        <taxon>Ktedonobacteraceae</taxon>
        <taxon>Ktedonospora</taxon>
    </lineage>
</organism>
<feature type="transmembrane region" description="Helical" evidence="2">
    <location>
        <begin position="39"/>
        <end position="60"/>
    </location>
</feature>
<comment type="caution">
    <text evidence="4">The sequence shown here is derived from an EMBL/GenBank/DDBJ whole genome shotgun (WGS) entry which is preliminary data.</text>
</comment>
<name>A0A8J3MQI5_9CHLR</name>
<keyword evidence="2" id="KW-0472">Membrane</keyword>
<gene>
    <name evidence="4" type="ORF">KSX_09690</name>
</gene>
<evidence type="ECO:0000256" key="1">
    <source>
        <dbReference type="SAM" id="MobiDB-lite"/>
    </source>
</evidence>
<feature type="domain" description="3-keto-alpha-glucoside-1,2-lyase/3-keto-2-hydroxy-glucal hydratase" evidence="3">
    <location>
        <begin position="145"/>
        <end position="263"/>
    </location>
</feature>
<dbReference type="RefSeq" id="WP_220192310.1">
    <property type="nucleotide sequence ID" value="NZ_BNJF01000001.1"/>
</dbReference>
<dbReference type="InterPro" id="IPR010496">
    <property type="entry name" value="AL/BT2_dom"/>
</dbReference>